<dbReference type="STRING" id="1006576.DTL3_0674"/>
<dbReference type="KEGG" id="dtn:DTL3_0674"/>
<keyword evidence="2" id="KW-1185">Reference proteome</keyword>
<protein>
    <submittedName>
        <fullName evidence="1">Uncharacterized protein</fullName>
    </submittedName>
</protein>
<name>A0A0C7P1V4_DEFTU</name>
<dbReference type="AlphaFoldDB" id="A0A0C7P1V4"/>
<dbReference type="EMBL" id="LN824141">
    <property type="protein sequence ID" value="CEP77984.1"/>
    <property type="molecule type" value="Genomic_DNA"/>
</dbReference>
<proteinExistence type="predicted"/>
<dbReference type="RefSeq" id="WP_045087519.1">
    <property type="nucleotide sequence ID" value="NZ_LN824141.1"/>
</dbReference>
<gene>
    <name evidence="1" type="ORF">DTL3_0674</name>
</gene>
<accession>A0A0C7P1V4</accession>
<dbReference type="Proteomes" id="UP000032809">
    <property type="component" value="Chromosome I"/>
</dbReference>
<dbReference type="OrthoDB" id="47453at2"/>
<dbReference type="HOGENOM" id="CLU_1406709_0_0_0"/>
<sequence>MILITLIFVKNYKLKESQNNIFEIYISEDIEAVYNSTYKLEEDLQDVFESQLLIEHLTLKRQDDLFLELSNTFNLSVVFSPPIFNYVGINKKTSNLKPDNIQSSHNFDPLSTLAIEFNELWNNKEFFTKYEKPGVEFSGVYKDMNGEYNGFIYFFDSLMKLSPKEKLGEDLILEIFDDGILILTNQNEFQVLF</sequence>
<evidence type="ECO:0000313" key="1">
    <source>
        <dbReference type="EMBL" id="CEP77984.1"/>
    </source>
</evidence>
<organism evidence="1 2">
    <name type="scientific">Defluviitoga tunisiensis</name>
    <dbReference type="NCBI Taxonomy" id="1006576"/>
    <lineage>
        <taxon>Bacteria</taxon>
        <taxon>Thermotogati</taxon>
        <taxon>Thermotogota</taxon>
        <taxon>Thermotogae</taxon>
        <taxon>Petrotogales</taxon>
        <taxon>Petrotogaceae</taxon>
        <taxon>Defluviitoga</taxon>
    </lineage>
</organism>
<evidence type="ECO:0000313" key="2">
    <source>
        <dbReference type="Proteomes" id="UP000032809"/>
    </source>
</evidence>
<reference evidence="2" key="1">
    <citation type="submission" date="2014-11" db="EMBL/GenBank/DDBJ databases">
        <authorList>
            <person name="Wibberg D."/>
        </authorList>
    </citation>
    <scope>NUCLEOTIDE SEQUENCE [LARGE SCALE GENOMIC DNA]</scope>
    <source>
        <strain evidence="2">L3</strain>
    </source>
</reference>